<reference evidence="3" key="1">
    <citation type="submission" date="2024-10" db="EMBL/GenBank/DDBJ databases">
        <authorList>
            <person name="Ryan C."/>
        </authorList>
    </citation>
    <scope>NUCLEOTIDE SEQUENCE [LARGE SCALE GENOMIC DNA]</scope>
</reference>
<name>A0ABC8YTQ5_9POAL</name>
<feature type="signal peptide" evidence="2">
    <location>
        <begin position="1"/>
        <end position="21"/>
    </location>
</feature>
<evidence type="ECO:0000313" key="4">
    <source>
        <dbReference type="Proteomes" id="UP001497457"/>
    </source>
</evidence>
<keyword evidence="2" id="KW-0732">Signal</keyword>
<feature type="transmembrane region" description="Helical" evidence="1">
    <location>
        <begin position="168"/>
        <end position="188"/>
    </location>
</feature>
<sequence length="365" mass="38894">MVMVCPVLLAVTLEKVSLTSSENGCILPGSITPLAALTLEAGLLPFLLLCLSKLLAQGLADLFRASKVVVHLCALLLMALAYVILLLISNKNIYYIAVLLPLVPLFLWRCFWSMRNSYDHDETVYEGCNEKLERSLDFSTSVTSLLFLGLEGLALEGQNSTLQGLERLLTISLGATIVTCVLGVFVVVVSTVPPMITDNADSKKICSVIEALNVVLAVTIAGIVLLITSVPLGEAAWLAFVPMLISFVVWMYKALADDGVLQVQAGGEVEEFRPASLELTKITFTGFLAVSVPTFSSSSVTNYTHGFILLTAAAVVSGLGWRLLTHRMAPSRALVTAASVASFSAHLCVAAAVIPFATMAANALK</sequence>
<evidence type="ECO:0008006" key="5">
    <source>
        <dbReference type="Google" id="ProtNLM"/>
    </source>
</evidence>
<keyword evidence="1" id="KW-0812">Transmembrane</keyword>
<feature type="transmembrane region" description="Helical" evidence="1">
    <location>
        <begin position="93"/>
        <end position="112"/>
    </location>
</feature>
<evidence type="ECO:0000313" key="3">
    <source>
        <dbReference type="EMBL" id="CAL4950041.1"/>
    </source>
</evidence>
<proteinExistence type="predicted"/>
<keyword evidence="1" id="KW-0472">Membrane</keyword>
<dbReference type="EMBL" id="OZ075127">
    <property type="protein sequence ID" value="CAL4950041.1"/>
    <property type="molecule type" value="Genomic_DNA"/>
</dbReference>
<feature type="transmembrane region" description="Helical" evidence="1">
    <location>
        <begin position="235"/>
        <end position="252"/>
    </location>
</feature>
<feature type="transmembrane region" description="Helical" evidence="1">
    <location>
        <begin position="208"/>
        <end position="228"/>
    </location>
</feature>
<evidence type="ECO:0000256" key="1">
    <source>
        <dbReference type="SAM" id="Phobius"/>
    </source>
</evidence>
<dbReference type="AlphaFoldDB" id="A0ABC8YTQ5"/>
<evidence type="ECO:0000256" key="2">
    <source>
        <dbReference type="SAM" id="SignalP"/>
    </source>
</evidence>
<protein>
    <recommendedName>
        <fullName evidence="5">Transmembrane protein</fullName>
    </recommendedName>
</protein>
<feature type="chain" id="PRO_5044857747" description="Transmembrane protein" evidence="2">
    <location>
        <begin position="22"/>
        <end position="365"/>
    </location>
</feature>
<feature type="transmembrane region" description="Helical" evidence="1">
    <location>
        <begin position="333"/>
        <end position="357"/>
    </location>
</feature>
<feature type="transmembrane region" description="Helical" evidence="1">
    <location>
        <begin position="68"/>
        <end position="87"/>
    </location>
</feature>
<feature type="transmembrane region" description="Helical" evidence="1">
    <location>
        <begin position="31"/>
        <end position="56"/>
    </location>
</feature>
<accession>A0ABC8YTQ5</accession>
<organism evidence="3 4">
    <name type="scientific">Urochloa decumbens</name>
    <dbReference type="NCBI Taxonomy" id="240449"/>
    <lineage>
        <taxon>Eukaryota</taxon>
        <taxon>Viridiplantae</taxon>
        <taxon>Streptophyta</taxon>
        <taxon>Embryophyta</taxon>
        <taxon>Tracheophyta</taxon>
        <taxon>Spermatophyta</taxon>
        <taxon>Magnoliopsida</taxon>
        <taxon>Liliopsida</taxon>
        <taxon>Poales</taxon>
        <taxon>Poaceae</taxon>
        <taxon>PACMAD clade</taxon>
        <taxon>Panicoideae</taxon>
        <taxon>Panicodae</taxon>
        <taxon>Paniceae</taxon>
        <taxon>Melinidinae</taxon>
        <taxon>Urochloa</taxon>
    </lineage>
</organism>
<keyword evidence="1" id="KW-1133">Transmembrane helix</keyword>
<dbReference type="Proteomes" id="UP001497457">
    <property type="component" value="Chromosome 17b"/>
</dbReference>
<feature type="transmembrane region" description="Helical" evidence="1">
    <location>
        <begin position="303"/>
        <end position="321"/>
    </location>
</feature>
<gene>
    <name evidence="3" type="ORF">URODEC1_LOCUS38162</name>
</gene>
<keyword evidence="4" id="KW-1185">Reference proteome</keyword>